<feature type="domain" description="PCI" evidence="6">
    <location>
        <begin position="655"/>
        <end position="831"/>
    </location>
</feature>
<comment type="subunit">
    <text evidence="4">Component of the eukaryotic translation initiation factor 3 (eIF-3) complex.</text>
</comment>
<dbReference type="OrthoDB" id="29647at2759"/>
<dbReference type="GO" id="GO:0031369">
    <property type="term" value="F:translation initiation factor binding"/>
    <property type="evidence" value="ECO:0007669"/>
    <property type="project" value="InterPro"/>
</dbReference>
<dbReference type="FunFam" id="1.10.10.10:FF:000300">
    <property type="entry name" value="Eukaryotic translation initiation factor 3 subunit C"/>
    <property type="match status" value="1"/>
</dbReference>
<evidence type="ECO:0000313" key="7">
    <source>
        <dbReference type="EMBL" id="KAF7488866.1"/>
    </source>
</evidence>
<proteinExistence type="inferred from homology"/>
<evidence type="ECO:0000256" key="4">
    <source>
        <dbReference type="HAMAP-Rule" id="MF_03002"/>
    </source>
</evidence>
<comment type="subcellular location">
    <subcellularLocation>
        <location evidence="4">Cytoplasm</location>
    </subcellularLocation>
</comment>
<protein>
    <recommendedName>
        <fullName evidence="4">Eukaryotic translation initiation factor 3 subunit C</fullName>
        <shortName evidence="4">eIF3c</shortName>
    </recommendedName>
    <alternativeName>
        <fullName evidence="4">Eukaryotic translation initiation factor 3 subunit 8</fullName>
    </alternativeName>
</protein>
<dbReference type="EnsemblMetazoa" id="SSS_5771s_mrna">
    <property type="protein sequence ID" value="KAF7488866.1"/>
    <property type="gene ID" value="SSS_5771"/>
</dbReference>
<feature type="compositionally biased region" description="Acidic residues" evidence="5">
    <location>
        <begin position="12"/>
        <end position="23"/>
    </location>
</feature>
<dbReference type="PANTHER" id="PTHR13937">
    <property type="entry name" value="EUKARYOTIC TRANSLATION INITATION FACTOR 3, SUBUNIT 8 EIF3S8 -RELATED"/>
    <property type="match status" value="1"/>
</dbReference>
<dbReference type="Pfam" id="PF26569">
    <property type="entry name" value="EIF3CL_C"/>
    <property type="match status" value="1"/>
</dbReference>
<feature type="compositionally biased region" description="Acidic residues" evidence="5">
    <location>
        <begin position="212"/>
        <end position="223"/>
    </location>
</feature>
<keyword evidence="3 4" id="KW-0648">Protein biosynthesis</keyword>
<dbReference type="PROSITE" id="PS50250">
    <property type="entry name" value="PCI"/>
    <property type="match status" value="1"/>
</dbReference>
<dbReference type="GO" id="GO:0001732">
    <property type="term" value="P:formation of cytoplasmic translation initiation complex"/>
    <property type="evidence" value="ECO:0007669"/>
    <property type="project" value="UniProtKB-UniRule"/>
</dbReference>
<reference evidence="9" key="1">
    <citation type="journal article" date="2020" name="PLoS Negl. Trop. Dis.">
        <title>High-quality nuclear genome for Sarcoptes scabiei-A critical resource for a neglected parasite.</title>
        <authorList>
            <person name="Korhonen P.K."/>
            <person name="Gasser R.B."/>
            <person name="Ma G."/>
            <person name="Wang T."/>
            <person name="Stroehlein A.J."/>
            <person name="Young N.D."/>
            <person name="Ang C.S."/>
            <person name="Fernando D.D."/>
            <person name="Lu H.C."/>
            <person name="Taylor S."/>
            <person name="Reynolds S.L."/>
            <person name="Mofiz E."/>
            <person name="Najaraj S.H."/>
            <person name="Gowda H."/>
            <person name="Madugundu A."/>
            <person name="Renuse S."/>
            <person name="Holt D."/>
            <person name="Pandey A."/>
            <person name="Papenfuss A.T."/>
            <person name="Fischer K."/>
        </authorList>
    </citation>
    <scope>NUCLEOTIDE SEQUENCE [LARGE SCALE GENOMIC DNA]</scope>
</reference>
<dbReference type="Pfam" id="PF01399">
    <property type="entry name" value="PCI"/>
    <property type="match status" value="1"/>
</dbReference>
<evidence type="ECO:0000256" key="5">
    <source>
        <dbReference type="SAM" id="MobiDB-lite"/>
    </source>
</evidence>
<dbReference type="InterPro" id="IPR027516">
    <property type="entry name" value="EIF3C"/>
</dbReference>
<comment type="similarity">
    <text evidence="4">Belongs to the eIF-3 subunit C family.</text>
</comment>
<evidence type="ECO:0000259" key="6">
    <source>
        <dbReference type="PROSITE" id="PS50250"/>
    </source>
</evidence>
<gene>
    <name evidence="7" type="ORF">SSS_5771</name>
</gene>
<feature type="region of interest" description="Disordered" evidence="5">
    <location>
        <begin position="873"/>
        <end position="926"/>
    </location>
</feature>
<reference evidence="7" key="2">
    <citation type="submission" date="2020-01" db="EMBL/GenBank/DDBJ databases">
        <authorList>
            <person name="Korhonen P.K.K."/>
            <person name="Guangxu M.G."/>
            <person name="Wang T.W."/>
            <person name="Stroehlein A.J.S."/>
            <person name="Young N.D."/>
            <person name="Ang C.-S.A."/>
            <person name="Fernando D.W.F."/>
            <person name="Lu H.L."/>
            <person name="Taylor S.T."/>
            <person name="Ehtesham M.E.M."/>
            <person name="Najaraj S.H.N."/>
            <person name="Harsha G.H.G."/>
            <person name="Madugundu A.M."/>
            <person name="Renuse S.R."/>
            <person name="Holt D.H."/>
            <person name="Pandey A.P."/>
            <person name="Papenfuss A.P."/>
            <person name="Gasser R.B.G."/>
            <person name="Fischer K.F."/>
        </authorList>
    </citation>
    <scope>NUCLEOTIDE SEQUENCE</scope>
    <source>
        <strain evidence="7">SSS_KF_BRIS2020</strain>
    </source>
</reference>
<dbReference type="PANTHER" id="PTHR13937:SF0">
    <property type="entry name" value="EUKARYOTIC TRANSLATION INITIATION FACTOR 3 SUBUNIT C-RELATED"/>
    <property type="match status" value="1"/>
</dbReference>
<feature type="compositionally biased region" description="Low complexity" evidence="5">
    <location>
        <begin position="916"/>
        <end position="926"/>
    </location>
</feature>
<dbReference type="SUPFAM" id="SSF46785">
    <property type="entry name" value="Winged helix' DNA-binding domain"/>
    <property type="match status" value="1"/>
</dbReference>
<dbReference type="AlphaFoldDB" id="A0A834V9X7"/>
<feature type="compositionally biased region" description="Low complexity" evidence="5">
    <location>
        <begin position="877"/>
        <end position="893"/>
    </location>
</feature>
<feature type="compositionally biased region" description="Low complexity" evidence="5">
    <location>
        <begin position="180"/>
        <end position="191"/>
    </location>
</feature>
<dbReference type="Pfam" id="PF05470">
    <property type="entry name" value="eIF-3c_N"/>
    <property type="match status" value="1"/>
</dbReference>
<dbReference type="GO" id="GO:0003723">
    <property type="term" value="F:RNA binding"/>
    <property type="evidence" value="ECO:0007669"/>
    <property type="project" value="InterPro"/>
</dbReference>
<feature type="compositionally biased region" description="Acidic residues" evidence="5">
    <location>
        <begin position="163"/>
        <end position="179"/>
    </location>
</feature>
<dbReference type="InterPro" id="IPR058999">
    <property type="entry name" value="EIF3CL_C"/>
</dbReference>
<dbReference type="GO" id="GO:0003743">
    <property type="term" value="F:translation initiation factor activity"/>
    <property type="evidence" value="ECO:0007669"/>
    <property type="project" value="UniProtKB-UniRule"/>
</dbReference>
<dbReference type="GO" id="GO:0033290">
    <property type="term" value="C:eukaryotic 48S preinitiation complex"/>
    <property type="evidence" value="ECO:0007669"/>
    <property type="project" value="UniProtKB-UniRule"/>
</dbReference>
<feature type="region of interest" description="Disordered" evidence="5">
    <location>
        <begin position="1"/>
        <end position="27"/>
    </location>
</feature>
<evidence type="ECO:0000313" key="8">
    <source>
        <dbReference type="EnsemblMetazoa" id="KAF7488866.1"/>
    </source>
</evidence>
<evidence type="ECO:0000313" key="9">
    <source>
        <dbReference type="Proteomes" id="UP000070412"/>
    </source>
</evidence>
<dbReference type="HAMAP" id="MF_03002">
    <property type="entry name" value="eIF3c"/>
    <property type="match status" value="1"/>
</dbReference>
<dbReference type="GO" id="GO:0016282">
    <property type="term" value="C:eukaryotic 43S preinitiation complex"/>
    <property type="evidence" value="ECO:0007669"/>
    <property type="project" value="UniProtKB-UniRule"/>
</dbReference>
<dbReference type="InterPro" id="IPR036390">
    <property type="entry name" value="WH_DNA-bd_sf"/>
</dbReference>
<comment type="function">
    <text evidence="4">Component of the eukaryotic translation initiation factor 3 (eIF-3) complex, which is involved in protein synthesis of a specialized repertoire of mRNAs and, together with other initiation factors, stimulates binding of mRNA and methionyl-tRNAi to the 40S ribosome. The eIF-3 complex specifically targets and initiates translation of a subset of mRNAs involved in cell proliferation.</text>
</comment>
<organism evidence="7">
    <name type="scientific">Sarcoptes scabiei</name>
    <name type="common">Itch mite</name>
    <name type="synonym">Acarus scabiei</name>
    <dbReference type="NCBI Taxonomy" id="52283"/>
    <lineage>
        <taxon>Eukaryota</taxon>
        <taxon>Metazoa</taxon>
        <taxon>Ecdysozoa</taxon>
        <taxon>Arthropoda</taxon>
        <taxon>Chelicerata</taxon>
        <taxon>Arachnida</taxon>
        <taxon>Acari</taxon>
        <taxon>Acariformes</taxon>
        <taxon>Sarcoptiformes</taxon>
        <taxon>Astigmata</taxon>
        <taxon>Psoroptidia</taxon>
        <taxon>Sarcoptoidea</taxon>
        <taxon>Sarcoptidae</taxon>
        <taxon>Sarcoptinae</taxon>
        <taxon>Sarcoptes</taxon>
    </lineage>
</organism>
<dbReference type="InterPro" id="IPR008905">
    <property type="entry name" value="EIF3C_N_dom"/>
</dbReference>
<dbReference type="InterPro" id="IPR000717">
    <property type="entry name" value="PCI_dom"/>
</dbReference>
<keyword evidence="2 4" id="KW-0396">Initiation factor</keyword>
<dbReference type="EMBL" id="WVUK01000065">
    <property type="protein sequence ID" value="KAF7488866.1"/>
    <property type="molecule type" value="Genomic_DNA"/>
</dbReference>
<accession>A0A834V9X7</accession>
<evidence type="ECO:0000256" key="3">
    <source>
        <dbReference type="ARBA" id="ARBA00022917"/>
    </source>
</evidence>
<keyword evidence="1 4" id="KW-0963">Cytoplasm</keyword>
<evidence type="ECO:0000256" key="2">
    <source>
        <dbReference type="ARBA" id="ARBA00022540"/>
    </source>
</evidence>
<dbReference type="SMART" id="SM00088">
    <property type="entry name" value="PINT"/>
    <property type="match status" value="1"/>
</dbReference>
<keyword evidence="9" id="KW-1185">Reference proteome</keyword>
<sequence length="926" mass="107990">MSGRFFKHLSDTESESEESEEEALASRVPVQPNYSFSDDEEEVKRVVRSAKEKHYEELSNTIKLIRNHKKIKDIAKLLGGFEDLIKSYQKARFSVIDKEEGGKVPKFYLKCLVELEDFVNDSWQDRKNMNKNNSKSLTTLRQKLRKYNKDFEAQINEYRLNPDIEDDDDEKESSDESEINESSGQPEAGAKGAEEETGRSKTLSVTSKDGGSEDDDDDDDIDWDMSSSSDESSSDDEDYGENLLAKFLKKDVDKDKEVKRREKKVKEIRKKKDDDGEWTKVEGVGLQEKPKMFAKDAEINHQVIVKKLLEIMAIRGKKKVDRMDQIEMLNELLSISKQNNFGPALEIKILLGLQSALAEYGSGSSMKHEIWMKYLTNMECLIKILEKNPDIIVQESIQEEQESFQTPPFKIQGCIVTMMEKLNEEFVRLLQFCDPHSPDYIEKLRDETRLIELITKVRHYLEKENRSTPSGLCRIYLLSIDLIYYKFDPRIMENQAKDREHPKLIILDCDDKIDSISDESADLNSMQLIDRLCKYIYVSDETGRICKLAALCQIYHFALHDHWYQARDLMIMTGLPSTILNHKPDIQLQILYNRALVQLGLCAFRFGFIFEAHSSLLDILFKGRVRELLGQGFNIKTVERSPEQAKLEKRCQIPFHKHINLDLIECVYLVSSMLLEIPEVASNEFSVRKKLISRSFFNQLRKNEEQPLVGVPEAMREHVVSASKAMRVGNWKQCQDYIINDKMNARVWNFFYNSEKVLKMLSQKIREESLRTYLFTYSFVYDSISIDTLANMFDLEANMVHSIISKMIINEELMASMDEPTRTVVMHRTEPSRIQSLALQLADKVNTLLDYNERLWELKLTPLGHFNQGARFDRGFQNRQGNRQNRQNRQNFGDRQHYRKQGNRNQGQRDRDREQQQQQAHQQSQQ</sequence>
<feature type="region of interest" description="Disordered" evidence="5">
    <location>
        <begin position="157"/>
        <end position="239"/>
    </location>
</feature>
<dbReference type="GO" id="GO:0005852">
    <property type="term" value="C:eukaryotic translation initiation factor 3 complex"/>
    <property type="evidence" value="ECO:0007669"/>
    <property type="project" value="UniProtKB-UniRule"/>
</dbReference>
<dbReference type="Proteomes" id="UP000070412">
    <property type="component" value="Unassembled WGS sequence"/>
</dbReference>
<evidence type="ECO:0000256" key="1">
    <source>
        <dbReference type="ARBA" id="ARBA00022490"/>
    </source>
</evidence>
<name>A0A834V9X7_SARSC</name>
<feature type="compositionally biased region" description="Polar residues" evidence="5">
    <location>
        <begin position="200"/>
        <end position="209"/>
    </location>
</feature>
<reference evidence="8" key="3">
    <citation type="submission" date="2022-06" db="UniProtKB">
        <authorList>
            <consortium name="EnsemblMetazoa"/>
        </authorList>
    </citation>
    <scope>IDENTIFICATION</scope>
</reference>